<accession>A0A0V0QWC3</accession>
<dbReference type="Proteomes" id="UP000054937">
    <property type="component" value="Unassembled WGS sequence"/>
</dbReference>
<keyword evidence="1" id="KW-1133">Transmembrane helix</keyword>
<reference evidence="2 3" key="1">
    <citation type="journal article" date="2015" name="Sci. Rep.">
        <title>Genome of the facultative scuticociliatosis pathogen Pseudocohnilembus persalinus provides insight into its virulence through horizontal gene transfer.</title>
        <authorList>
            <person name="Xiong J."/>
            <person name="Wang G."/>
            <person name="Cheng J."/>
            <person name="Tian M."/>
            <person name="Pan X."/>
            <person name="Warren A."/>
            <person name="Jiang C."/>
            <person name="Yuan D."/>
            <person name="Miao W."/>
        </authorList>
    </citation>
    <scope>NUCLEOTIDE SEQUENCE [LARGE SCALE GENOMIC DNA]</scope>
    <source>
        <strain evidence="2">36N120E</strain>
    </source>
</reference>
<dbReference type="AlphaFoldDB" id="A0A0V0QWC3"/>
<comment type="caution">
    <text evidence="2">The sequence shown here is derived from an EMBL/GenBank/DDBJ whole genome shotgun (WGS) entry which is preliminary data.</text>
</comment>
<sequence length="130" mass="15356">MSEEQSVINRYNFSRRVVDHRQPYDLNHAINKAPLTPEWYKSTKQRFISKFVQSFAVYSACIGVFAVFGLGVWDAYAREGTDNPSVLFHPKQQWGQNYLWNHKNADTDLGKWNHNFYCWERSPNCGRDFD</sequence>
<keyword evidence="1" id="KW-0812">Transmembrane</keyword>
<proteinExistence type="predicted"/>
<dbReference type="OrthoDB" id="308552at2759"/>
<organism evidence="2 3">
    <name type="scientific">Pseudocohnilembus persalinus</name>
    <name type="common">Ciliate</name>
    <dbReference type="NCBI Taxonomy" id="266149"/>
    <lineage>
        <taxon>Eukaryota</taxon>
        <taxon>Sar</taxon>
        <taxon>Alveolata</taxon>
        <taxon>Ciliophora</taxon>
        <taxon>Intramacronucleata</taxon>
        <taxon>Oligohymenophorea</taxon>
        <taxon>Scuticociliatia</taxon>
        <taxon>Philasterida</taxon>
        <taxon>Pseudocohnilembidae</taxon>
        <taxon>Pseudocohnilembus</taxon>
    </lineage>
</organism>
<keyword evidence="3" id="KW-1185">Reference proteome</keyword>
<dbReference type="OMA" id="DHRQPYD"/>
<gene>
    <name evidence="2" type="ORF">PPERSA_05143</name>
</gene>
<name>A0A0V0QWC3_PSEPJ</name>
<protein>
    <submittedName>
        <fullName evidence="2">Uncharacterized protein</fullName>
    </submittedName>
</protein>
<dbReference type="InParanoid" id="A0A0V0QWC3"/>
<dbReference type="EMBL" id="LDAU01000096">
    <property type="protein sequence ID" value="KRX06530.1"/>
    <property type="molecule type" value="Genomic_DNA"/>
</dbReference>
<keyword evidence="1" id="KW-0472">Membrane</keyword>
<evidence type="ECO:0000313" key="2">
    <source>
        <dbReference type="EMBL" id="KRX06530.1"/>
    </source>
</evidence>
<feature type="transmembrane region" description="Helical" evidence="1">
    <location>
        <begin position="51"/>
        <end position="73"/>
    </location>
</feature>
<evidence type="ECO:0000256" key="1">
    <source>
        <dbReference type="SAM" id="Phobius"/>
    </source>
</evidence>
<evidence type="ECO:0000313" key="3">
    <source>
        <dbReference type="Proteomes" id="UP000054937"/>
    </source>
</evidence>